<dbReference type="Proteomes" id="UP000193498">
    <property type="component" value="Unassembled WGS sequence"/>
</dbReference>
<gene>
    <name evidence="1" type="ORF">K493DRAFT_367022</name>
</gene>
<evidence type="ECO:0008006" key="3">
    <source>
        <dbReference type="Google" id="ProtNLM"/>
    </source>
</evidence>
<evidence type="ECO:0000313" key="1">
    <source>
        <dbReference type="EMBL" id="ORX98658.1"/>
    </source>
</evidence>
<accession>A0A1Y1YKZ4</accession>
<dbReference type="EMBL" id="MCFE01000110">
    <property type="protein sequence ID" value="ORX98658.1"/>
    <property type="molecule type" value="Genomic_DNA"/>
</dbReference>
<dbReference type="InParanoid" id="A0A1Y1YKZ4"/>
<name>A0A1Y1YKZ4_9FUNG</name>
<dbReference type="Pfam" id="PF12294">
    <property type="entry name" value="DUF3626"/>
    <property type="match status" value="2"/>
</dbReference>
<sequence length="286" mass="32427">MTCKDSLQKQAIEYVTSKAQSGLPMDRNLRITAHFHPDTLYEGRLLIEELADSGEYRSQFETGTSNGGLTATVGGERWQWESRIFGGVYDSAPASERPKYGSLNFRKRDLGGSPRFGSAFFRLKEETLDRATFCYPDSYFCPEHFSVAQSMYLIDVANADQKDILDDYIETQIHGTLSIAKDVEALVLDPCYKNSRVEEAANRLPCKIEWHSGFVLSSQVMEEQWDYRGEEYVRLGLTLMKDGILTAKEIGDAAATGKYSQQDLKKVWHYVARWGGNYSSDWDIQA</sequence>
<dbReference type="InterPro" id="IPR022074">
    <property type="entry name" value="DUF3626"/>
</dbReference>
<protein>
    <recommendedName>
        <fullName evidence="3">DUF3626 domain-containing protein</fullName>
    </recommendedName>
</protein>
<dbReference type="AlphaFoldDB" id="A0A1Y1YKZ4"/>
<organism evidence="1 2">
    <name type="scientific">Basidiobolus meristosporus CBS 931.73</name>
    <dbReference type="NCBI Taxonomy" id="1314790"/>
    <lineage>
        <taxon>Eukaryota</taxon>
        <taxon>Fungi</taxon>
        <taxon>Fungi incertae sedis</taxon>
        <taxon>Zoopagomycota</taxon>
        <taxon>Entomophthoromycotina</taxon>
        <taxon>Basidiobolomycetes</taxon>
        <taxon>Basidiobolales</taxon>
        <taxon>Basidiobolaceae</taxon>
        <taxon>Basidiobolus</taxon>
    </lineage>
</organism>
<comment type="caution">
    <text evidence="1">The sequence shown here is derived from an EMBL/GenBank/DDBJ whole genome shotgun (WGS) entry which is preliminary data.</text>
</comment>
<evidence type="ECO:0000313" key="2">
    <source>
        <dbReference type="Proteomes" id="UP000193498"/>
    </source>
</evidence>
<reference evidence="1 2" key="1">
    <citation type="submission" date="2016-07" db="EMBL/GenBank/DDBJ databases">
        <title>Pervasive Adenine N6-methylation of Active Genes in Fungi.</title>
        <authorList>
            <consortium name="DOE Joint Genome Institute"/>
            <person name="Mondo S.J."/>
            <person name="Dannebaum R.O."/>
            <person name="Kuo R.C."/>
            <person name="Labutti K."/>
            <person name="Haridas S."/>
            <person name="Kuo A."/>
            <person name="Salamov A."/>
            <person name="Ahrendt S.R."/>
            <person name="Lipzen A."/>
            <person name="Sullivan W."/>
            <person name="Andreopoulos W.B."/>
            <person name="Clum A."/>
            <person name="Lindquist E."/>
            <person name="Daum C."/>
            <person name="Ramamoorthy G.K."/>
            <person name="Gryganskyi A."/>
            <person name="Culley D."/>
            <person name="Magnuson J.K."/>
            <person name="James T.Y."/>
            <person name="O'Malley M.A."/>
            <person name="Stajich J.E."/>
            <person name="Spatafora J.W."/>
            <person name="Visel A."/>
            <person name="Grigoriev I.V."/>
        </authorList>
    </citation>
    <scope>NUCLEOTIDE SEQUENCE [LARGE SCALE GENOMIC DNA]</scope>
    <source>
        <strain evidence="1 2">CBS 931.73</strain>
    </source>
</reference>
<keyword evidence="2" id="KW-1185">Reference proteome</keyword>
<proteinExistence type="predicted"/>
<dbReference type="OrthoDB" id="3514773at2759"/>